<dbReference type="GO" id="GO:0003676">
    <property type="term" value="F:nucleic acid binding"/>
    <property type="evidence" value="ECO:0007669"/>
    <property type="project" value="InterPro"/>
</dbReference>
<evidence type="ECO:0000256" key="3">
    <source>
        <dbReference type="ARBA" id="ARBA00022806"/>
    </source>
</evidence>
<protein>
    <submittedName>
        <fullName evidence="6">DEAD/DEAH box helicase domain-containing protein</fullName>
    </submittedName>
</protein>
<dbReference type="Pfam" id="PF00270">
    <property type="entry name" value="DEAD"/>
    <property type="match status" value="1"/>
</dbReference>
<dbReference type="InterPro" id="IPR000629">
    <property type="entry name" value="RNA-helicase_DEAD-box_CS"/>
</dbReference>
<evidence type="ECO:0000256" key="4">
    <source>
        <dbReference type="ARBA" id="ARBA00022840"/>
    </source>
</evidence>
<comment type="caution">
    <text evidence="6">The sequence shown here is derived from an EMBL/GenBank/DDBJ whole genome shotgun (WGS) entry which is preliminary data.</text>
</comment>
<evidence type="ECO:0000313" key="7">
    <source>
        <dbReference type="Proteomes" id="UP001201812"/>
    </source>
</evidence>
<feature type="domain" description="Helicase ATP-binding" evidence="5">
    <location>
        <begin position="1"/>
        <end position="74"/>
    </location>
</feature>
<keyword evidence="7" id="KW-1185">Reference proteome</keyword>
<keyword evidence="1" id="KW-0547">Nucleotide-binding</keyword>
<dbReference type="GO" id="GO:0005524">
    <property type="term" value="F:ATP binding"/>
    <property type="evidence" value="ECO:0007669"/>
    <property type="project" value="UniProtKB-KW"/>
</dbReference>
<evidence type="ECO:0000256" key="2">
    <source>
        <dbReference type="ARBA" id="ARBA00022801"/>
    </source>
</evidence>
<organism evidence="6 7">
    <name type="scientific">Ditylenchus destructor</name>
    <dbReference type="NCBI Taxonomy" id="166010"/>
    <lineage>
        <taxon>Eukaryota</taxon>
        <taxon>Metazoa</taxon>
        <taxon>Ecdysozoa</taxon>
        <taxon>Nematoda</taxon>
        <taxon>Chromadorea</taxon>
        <taxon>Rhabditida</taxon>
        <taxon>Tylenchina</taxon>
        <taxon>Tylenchomorpha</taxon>
        <taxon>Sphaerularioidea</taxon>
        <taxon>Anguinidae</taxon>
        <taxon>Anguininae</taxon>
        <taxon>Ditylenchus</taxon>
    </lineage>
</organism>
<reference evidence="6" key="1">
    <citation type="submission" date="2022-01" db="EMBL/GenBank/DDBJ databases">
        <title>Genome Sequence Resource for Two Populations of Ditylenchus destructor, the Migratory Endoparasitic Phytonematode.</title>
        <authorList>
            <person name="Zhang H."/>
            <person name="Lin R."/>
            <person name="Xie B."/>
        </authorList>
    </citation>
    <scope>NUCLEOTIDE SEQUENCE</scope>
    <source>
        <strain evidence="6">BazhouSP</strain>
    </source>
</reference>
<dbReference type="InterPro" id="IPR011545">
    <property type="entry name" value="DEAD/DEAH_box_helicase_dom"/>
</dbReference>
<evidence type="ECO:0000259" key="5">
    <source>
        <dbReference type="PROSITE" id="PS51192"/>
    </source>
</evidence>
<dbReference type="InterPro" id="IPR027417">
    <property type="entry name" value="P-loop_NTPase"/>
</dbReference>
<dbReference type="AlphaFoldDB" id="A0AAD4NDP6"/>
<name>A0AAD4NDP6_9BILA</name>
<dbReference type="InterPro" id="IPR014001">
    <property type="entry name" value="Helicase_ATP-bd"/>
</dbReference>
<evidence type="ECO:0000256" key="1">
    <source>
        <dbReference type="ARBA" id="ARBA00022741"/>
    </source>
</evidence>
<dbReference type="EMBL" id="JAKKPZ010000005">
    <property type="protein sequence ID" value="KAI1720870.1"/>
    <property type="molecule type" value="Genomic_DNA"/>
</dbReference>
<dbReference type="GO" id="GO:0016787">
    <property type="term" value="F:hydrolase activity"/>
    <property type="evidence" value="ECO:0007669"/>
    <property type="project" value="UniProtKB-KW"/>
</dbReference>
<keyword evidence="4" id="KW-0067">ATP-binding</keyword>
<proteinExistence type="predicted"/>
<dbReference type="PROSITE" id="PS00039">
    <property type="entry name" value="DEAD_ATP_HELICASE"/>
    <property type="match status" value="1"/>
</dbReference>
<dbReference type="GO" id="GO:0005829">
    <property type="term" value="C:cytosol"/>
    <property type="evidence" value="ECO:0007669"/>
    <property type="project" value="TreeGrafter"/>
</dbReference>
<evidence type="ECO:0000313" key="6">
    <source>
        <dbReference type="EMBL" id="KAI1720870.1"/>
    </source>
</evidence>
<gene>
    <name evidence="6" type="ORF">DdX_05119</name>
</gene>
<dbReference type="Gene3D" id="3.40.50.300">
    <property type="entry name" value="P-loop containing nucleotide triphosphate hydrolases"/>
    <property type="match status" value="1"/>
</dbReference>
<dbReference type="GO" id="GO:0003724">
    <property type="term" value="F:RNA helicase activity"/>
    <property type="evidence" value="ECO:0007669"/>
    <property type="project" value="TreeGrafter"/>
</dbReference>
<dbReference type="PROSITE" id="PS51192">
    <property type="entry name" value="HELICASE_ATP_BIND_1"/>
    <property type="match status" value="1"/>
</dbReference>
<dbReference type="Proteomes" id="UP001201812">
    <property type="component" value="Unassembled WGS sequence"/>
</dbReference>
<keyword evidence="2" id="KW-0378">Hydrolase</keyword>
<keyword evidence="3 6" id="KW-0347">Helicase</keyword>
<dbReference type="SUPFAM" id="SSF52540">
    <property type="entry name" value="P-loop containing nucleoside triphosphate hydrolases"/>
    <property type="match status" value="1"/>
</dbReference>
<dbReference type="InterPro" id="IPR050079">
    <property type="entry name" value="DEAD_box_RNA_helicase"/>
</dbReference>
<dbReference type="PANTHER" id="PTHR47959:SF1">
    <property type="entry name" value="ATP-DEPENDENT RNA HELICASE DBPA"/>
    <property type="match status" value="1"/>
</dbReference>
<sequence length="149" mass="17392">MFTRDNTIRVSLDNLRYLVLDEADRLLKGDNVETIEYIKNLSTIKEHRTLLFSATYDEDLQLFLSESNLIDQEAYFISVGNVNCVAKTIDQRFIEVHRHDKPEMLLRLLRDAESTEKVACQSLIDGEDEFTYKPEKAIVFVNQKRASTW</sequence>
<dbReference type="PANTHER" id="PTHR47959">
    <property type="entry name" value="ATP-DEPENDENT RNA HELICASE RHLE-RELATED"/>
    <property type="match status" value="1"/>
</dbReference>
<accession>A0AAD4NDP6</accession>